<dbReference type="InterPro" id="IPR050985">
    <property type="entry name" value="Alpha-glycosidase_related"/>
</dbReference>
<dbReference type="Gene3D" id="3.20.20.70">
    <property type="entry name" value="Aldolase class I"/>
    <property type="match status" value="1"/>
</dbReference>
<organism evidence="1 2">
    <name type="scientific">Cohnella fermenti</name>
    <dbReference type="NCBI Taxonomy" id="2565925"/>
    <lineage>
        <taxon>Bacteria</taxon>
        <taxon>Bacillati</taxon>
        <taxon>Bacillota</taxon>
        <taxon>Bacilli</taxon>
        <taxon>Bacillales</taxon>
        <taxon>Paenibacillaceae</taxon>
        <taxon>Cohnella</taxon>
    </lineage>
</organism>
<accession>A0A4S4BPA4</accession>
<name>A0A4S4BPA4_9BACL</name>
<dbReference type="AlphaFoldDB" id="A0A4S4BPA4"/>
<evidence type="ECO:0000313" key="1">
    <source>
        <dbReference type="EMBL" id="THF76739.1"/>
    </source>
</evidence>
<dbReference type="EMBL" id="SSOB01000023">
    <property type="protein sequence ID" value="THF76739.1"/>
    <property type="molecule type" value="Genomic_DNA"/>
</dbReference>
<sequence>MTLALGGKSYAVCLNPILDGFPLPVSSWKREGESLLGELPDVRFRVKLTAGESQIEYTLDGTSSFHGEIRYFAGTEWTDSVVRGFLPDHYNRVFQSGESAEFSFGAAAKESQFDRGLERIWMTCPAPKTLAFRDKWADEGPWWGVIVPDPLPTYETIAGFRQGRFDLAFTHFCGVAYNGRFPKVQFHFGLDSETAVLDRYVDYYRENGYLRERGQGFEWWSRPIFCTWGQQEYLEGSCDFEANPMTESSLADWVDRLEEKTGGHPFTLIVDSHWFDHYGEYGVHPGRFGNVARFRGLIDSFKERGHKVVLWYTPLWVSKTSRLVREHPEYLVKDLDGNLGRVTNTEIYDFVYLLDCSRRDVREHIRGTVRYLLSEEEGCLNADGFKIDMNYYGPVGGKHAIDNYDWGIGEKLWYELIRFIGTEAESLKADAFLTLSGAEPYLQPWAPAQRLNDLFPVVPESPDPWYRRAALVNKMLPGVLIDVDGWPSARTRSAEYWMVSPTFGVPVTYHLDGFDTKEKFGEADFARMRAAWNVYSNAPITTDMAVHIDPDRRTFYRKYRSGPLAGFFSAIALHNSCLLTYSENLLMAASIADMVVEAPLPPGRTVASAYKRMSGINVLLDWEENGEAGTVRFRVEDCGKGIEAIVLELAEAERGV</sequence>
<dbReference type="RefSeq" id="WP_168735733.1">
    <property type="nucleotide sequence ID" value="NZ_SSOB01000023.1"/>
</dbReference>
<dbReference type="PANTHER" id="PTHR43053">
    <property type="entry name" value="GLYCOSIDASE FAMILY 31"/>
    <property type="match status" value="1"/>
</dbReference>
<dbReference type="Proteomes" id="UP000310636">
    <property type="component" value="Unassembled WGS sequence"/>
</dbReference>
<evidence type="ECO:0000313" key="2">
    <source>
        <dbReference type="Proteomes" id="UP000310636"/>
    </source>
</evidence>
<gene>
    <name evidence="1" type="ORF">E6C55_18405</name>
</gene>
<proteinExistence type="predicted"/>
<comment type="caution">
    <text evidence="1">The sequence shown here is derived from an EMBL/GenBank/DDBJ whole genome shotgun (WGS) entry which is preliminary data.</text>
</comment>
<dbReference type="InterPro" id="IPR013785">
    <property type="entry name" value="Aldolase_TIM"/>
</dbReference>
<protein>
    <submittedName>
        <fullName evidence="1">Uncharacterized protein</fullName>
    </submittedName>
</protein>
<reference evidence="1 2" key="1">
    <citation type="submission" date="2019-04" db="EMBL/GenBank/DDBJ databases">
        <title>Cohnella sp. nov. isolated from preserved vegetables.</title>
        <authorList>
            <person name="Lin S.-Y."/>
            <person name="Hung M.-H."/>
            <person name="Young C.-C."/>
        </authorList>
    </citation>
    <scope>NUCLEOTIDE SEQUENCE [LARGE SCALE GENOMIC DNA]</scope>
    <source>
        <strain evidence="1 2">CC-MHH1044</strain>
    </source>
</reference>
<dbReference type="InterPro" id="IPR017853">
    <property type="entry name" value="GH"/>
</dbReference>
<keyword evidence="2" id="KW-1185">Reference proteome</keyword>
<dbReference type="SUPFAM" id="SSF51445">
    <property type="entry name" value="(Trans)glycosidases"/>
    <property type="match status" value="1"/>
</dbReference>
<dbReference type="GO" id="GO:0004557">
    <property type="term" value="F:alpha-galactosidase activity"/>
    <property type="evidence" value="ECO:0007669"/>
    <property type="project" value="UniProtKB-ARBA"/>
</dbReference>